<reference evidence="2" key="1">
    <citation type="journal article" date="2015" name="Nature">
        <title>Complex archaea that bridge the gap between prokaryotes and eukaryotes.</title>
        <authorList>
            <person name="Spang A."/>
            <person name="Saw J.H."/>
            <person name="Jorgensen S.L."/>
            <person name="Zaremba-Niedzwiedzka K."/>
            <person name="Martijn J."/>
            <person name="Lind A.E."/>
            <person name="van Eijk R."/>
            <person name="Schleper C."/>
            <person name="Guy L."/>
            <person name="Ettema T.J."/>
        </authorList>
    </citation>
    <scope>NUCLEOTIDE SEQUENCE</scope>
</reference>
<evidence type="ECO:0000313" key="2">
    <source>
        <dbReference type="EMBL" id="KKM93487.1"/>
    </source>
</evidence>
<organism evidence="2">
    <name type="scientific">marine sediment metagenome</name>
    <dbReference type="NCBI Taxonomy" id="412755"/>
    <lineage>
        <taxon>unclassified sequences</taxon>
        <taxon>metagenomes</taxon>
        <taxon>ecological metagenomes</taxon>
    </lineage>
</organism>
<protein>
    <submittedName>
        <fullName evidence="2">Uncharacterized protein</fullName>
    </submittedName>
</protein>
<keyword evidence="1" id="KW-0812">Transmembrane</keyword>
<keyword evidence="1" id="KW-0472">Membrane</keyword>
<comment type="caution">
    <text evidence="2">The sequence shown here is derived from an EMBL/GenBank/DDBJ whole genome shotgun (WGS) entry which is preliminary data.</text>
</comment>
<feature type="transmembrane region" description="Helical" evidence="1">
    <location>
        <begin position="44"/>
        <end position="64"/>
    </location>
</feature>
<proteinExistence type="predicted"/>
<accession>A0A0F9PJM3</accession>
<dbReference type="EMBL" id="LAZR01006259">
    <property type="protein sequence ID" value="KKM93487.1"/>
    <property type="molecule type" value="Genomic_DNA"/>
</dbReference>
<dbReference type="AlphaFoldDB" id="A0A0F9PJM3"/>
<keyword evidence="1" id="KW-1133">Transmembrane helix</keyword>
<sequence>MKKLGILTGVVSIMGASIWGAVWMVWNWQNKFGDYSGMPWHCPILILIAGGLTTYGYLGIMGAFEVTDQ</sequence>
<gene>
    <name evidence="2" type="ORF">LCGC14_1207860</name>
</gene>
<name>A0A0F9PJM3_9ZZZZ</name>
<evidence type="ECO:0000256" key="1">
    <source>
        <dbReference type="SAM" id="Phobius"/>
    </source>
</evidence>